<dbReference type="SMART" id="SM00463">
    <property type="entry name" value="SMR"/>
    <property type="match status" value="1"/>
</dbReference>
<reference evidence="4" key="3">
    <citation type="journal article" date="2011" name="J. Struct. Biol.">
        <title>Crystal structure of YdaL, a stand-alone small MutS-related protein from Escherichia coli.</title>
        <authorList>
            <person name="Gui W.J."/>
            <person name="Qu Q.H."/>
            <person name="Chen Y.Y."/>
            <person name="Wang M."/>
            <person name="Zhang X.E."/>
            <person name="Bi L.J."/>
            <person name="Jiang T."/>
        </authorList>
    </citation>
    <scope>NUCLEOTIDE SEQUENCE</scope>
</reference>
<dbReference type="PROSITE" id="PS50828">
    <property type="entry name" value="SMR"/>
    <property type="match status" value="1"/>
</dbReference>
<feature type="domain" description="Smr" evidence="2">
    <location>
        <begin position="131"/>
        <end position="212"/>
    </location>
</feature>
<feature type="compositionally biased region" description="Basic and acidic residues" evidence="1">
    <location>
        <begin position="62"/>
        <end position="83"/>
    </location>
</feature>
<feature type="region of interest" description="Disordered" evidence="1">
    <location>
        <begin position="21"/>
        <end position="83"/>
    </location>
</feature>
<dbReference type="PANTHER" id="PTHR35562:SF2">
    <property type="entry name" value="DNA ENDONUCLEASE SMRA-RELATED"/>
    <property type="match status" value="1"/>
</dbReference>
<dbReference type="Pfam" id="PF01713">
    <property type="entry name" value="Smr"/>
    <property type="match status" value="1"/>
</dbReference>
<dbReference type="OrthoDB" id="9808881at2"/>
<dbReference type="PANTHER" id="PTHR35562">
    <property type="entry name" value="DNA ENDONUCLEASE SMRA-RELATED"/>
    <property type="match status" value="1"/>
</dbReference>
<evidence type="ECO:0000313" key="4">
    <source>
        <dbReference type="RefSeq" id="WP_028310154.1"/>
    </source>
</evidence>
<reference evidence="4" key="2">
    <citation type="journal article" date="2008" name="J. Biol. Chem.">
        <title>Crystal structure of MutS2 endonuclease domain and the mechanism of homologous recombination suppression.</title>
        <authorList>
            <person name="Fukui K."/>
            <person name="Nakagawa N."/>
            <person name="Kitamura Y."/>
            <person name="Nishida Y."/>
            <person name="Masui R."/>
            <person name="Kuramitsu S."/>
        </authorList>
    </citation>
    <scope>NUCLEOTIDE SEQUENCE</scope>
</reference>
<reference evidence="4" key="4">
    <citation type="submission" date="2025-08" db="UniProtKB">
        <authorList>
            <consortium name="RefSeq"/>
        </authorList>
    </citation>
    <scope>IDENTIFICATION</scope>
</reference>
<dbReference type="Gene3D" id="3.30.1370.110">
    <property type="match status" value="1"/>
</dbReference>
<protein>
    <submittedName>
        <fullName evidence="4">Smr/MutS family protein</fullName>
    </submittedName>
</protein>
<reference evidence="4" key="1">
    <citation type="journal article" date="1999" name="Trends Biochem. Sci.">
        <title>Smr: a bacterial and eukaryotic homologue of the C-terminal region of the MutS2 family.</title>
        <authorList>
            <person name="Moreira D."/>
            <person name="Philippe H."/>
        </authorList>
    </citation>
    <scope>NUCLEOTIDE SEQUENCE</scope>
</reference>
<feature type="compositionally biased region" description="Basic and acidic residues" evidence="1">
    <location>
        <begin position="21"/>
        <end position="49"/>
    </location>
</feature>
<organism evidence="3 4">
    <name type="scientific">Derxia gummosa DSM 723</name>
    <dbReference type="NCBI Taxonomy" id="1121388"/>
    <lineage>
        <taxon>Bacteria</taxon>
        <taxon>Pseudomonadati</taxon>
        <taxon>Pseudomonadota</taxon>
        <taxon>Betaproteobacteria</taxon>
        <taxon>Burkholderiales</taxon>
        <taxon>Alcaligenaceae</taxon>
        <taxon>Derxia</taxon>
    </lineage>
</organism>
<dbReference type="InterPro" id="IPR002625">
    <property type="entry name" value="Smr_dom"/>
</dbReference>
<proteinExistence type="predicted"/>
<dbReference type="InterPro" id="IPR036063">
    <property type="entry name" value="Smr_dom_sf"/>
</dbReference>
<keyword evidence="3" id="KW-1185">Reference proteome</keyword>
<dbReference type="RefSeq" id="WP_028310154.1">
    <property type="nucleotide sequence ID" value="NZ_AXWS01000007.1"/>
</dbReference>
<accession>A0A8B6X185</accession>
<evidence type="ECO:0000259" key="2">
    <source>
        <dbReference type="PROSITE" id="PS50828"/>
    </source>
</evidence>
<evidence type="ECO:0000313" key="3">
    <source>
        <dbReference type="Proteomes" id="UP000675920"/>
    </source>
</evidence>
<sequence>MTAKRVNSLAELGGLRKALEAEQRARAEAERLAREEAARRDAAAREFERAVGAVTPLQRPPTAEHPRPPSDPQPRQREADERAALAQTLSDDFDPASLLESDADLGWHRQTLGPEVVRKLRGGHWVIQAELDLHGARTDEARELLGDFLRQSLRSGLRCVRVVHGKGLGSKDRQPVLKGKVKRWLVQRDEVIAFCQARAPDGGAGALIVLLRATR</sequence>
<dbReference type="SUPFAM" id="SSF160443">
    <property type="entry name" value="SMR domain-like"/>
    <property type="match status" value="1"/>
</dbReference>
<evidence type="ECO:0000256" key="1">
    <source>
        <dbReference type="SAM" id="MobiDB-lite"/>
    </source>
</evidence>
<dbReference type="Proteomes" id="UP000675920">
    <property type="component" value="Unplaced"/>
</dbReference>
<name>A0A8B6X185_9BURK</name>
<dbReference type="AlphaFoldDB" id="A0A8B6X185"/>